<dbReference type="AlphaFoldDB" id="A0A5N6K4W1"/>
<comment type="caution">
    <text evidence="1">The sequence shown here is derived from an EMBL/GenBank/DDBJ whole genome shotgun (WGS) entry which is preliminary data.</text>
</comment>
<evidence type="ECO:0000313" key="2">
    <source>
        <dbReference type="Proteomes" id="UP000326757"/>
    </source>
</evidence>
<protein>
    <submittedName>
        <fullName evidence="1">Uncharacterized protein</fullName>
    </submittedName>
</protein>
<reference evidence="1 2" key="1">
    <citation type="submission" date="2019-06" db="EMBL/GenBank/DDBJ databases">
        <title>Genome Sequence of the Brown Rot Fungal Pathogen Monilinia laxa.</title>
        <authorList>
            <person name="De Miccolis Angelini R.M."/>
            <person name="Landi L."/>
            <person name="Abate D."/>
            <person name="Pollastro S."/>
            <person name="Romanazzi G."/>
            <person name="Faretra F."/>
        </authorList>
    </citation>
    <scope>NUCLEOTIDE SEQUENCE [LARGE SCALE GENOMIC DNA]</scope>
    <source>
        <strain evidence="1 2">Mlax316</strain>
    </source>
</reference>
<proteinExistence type="predicted"/>
<sequence length="79" mass="8944">MFALLTVVLCFYVEVILLKKSTLLLHPGYHLQSILSHPSSNLLSKINPRVKNYSLEPRIRVIIIQAMYPNENAAEGIIP</sequence>
<accession>A0A5N6K4W1</accession>
<evidence type="ECO:0000313" key="1">
    <source>
        <dbReference type="EMBL" id="KAB8297381.1"/>
    </source>
</evidence>
<gene>
    <name evidence="1" type="ORF">EYC80_002725</name>
</gene>
<dbReference type="Proteomes" id="UP000326757">
    <property type="component" value="Unassembled WGS sequence"/>
</dbReference>
<organism evidence="1 2">
    <name type="scientific">Monilinia laxa</name>
    <name type="common">Brown rot fungus</name>
    <name type="synonym">Sclerotinia laxa</name>
    <dbReference type="NCBI Taxonomy" id="61186"/>
    <lineage>
        <taxon>Eukaryota</taxon>
        <taxon>Fungi</taxon>
        <taxon>Dikarya</taxon>
        <taxon>Ascomycota</taxon>
        <taxon>Pezizomycotina</taxon>
        <taxon>Leotiomycetes</taxon>
        <taxon>Helotiales</taxon>
        <taxon>Sclerotiniaceae</taxon>
        <taxon>Monilinia</taxon>
    </lineage>
</organism>
<keyword evidence="2" id="KW-1185">Reference proteome</keyword>
<name>A0A5N6K4W1_MONLA</name>
<dbReference type="EMBL" id="VIGI01000008">
    <property type="protein sequence ID" value="KAB8297381.1"/>
    <property type="molecule type" value="Genomic_DNA"/>
</dbReference>